<gene>
    <name evidence="3" type="ORF">CLVI_26960</name>
</gene>
<dbReference type="EMBL" id="PVXQ01000034">
    <property type="protein sequence ID" value="PRR81192.1"/>
    <property type="molecule type" value="Genomic_DNA"/>
</dbReference>
<sequence length="339" mass="38476">MINKTGKKQVNIGKRIFKGFRNIIIFFFTVILLISISGLIYERIGLYSDSKKYSVPGKIVKVNGHDMHIYAEGKGNSTVVLVSGFGTPSPYADFYPLYNEISKYTRTVVYERPGYGYSEVGNTNRDIDTITKEMHELLEKSGEKAPYILVGHSLGSLEIIRFTQMYKNEVKGIVMIDGGSPEFYANEEINQNPISSMKLKSVLKNEGIMRLLFKYSKNFYNSAYSARNQLSLLPLDLKNVDTAMYLKTMTNKNKTDELAKLKSNALIVKKNGNLGEIPLRILTSGEEAKDSKWKKSQEDFMSWSTDSKQRIVNGSPHYIHQYAPNEVNNDIIEVINKLN</sequence>
<evidence type="ECO:0000313" key="4">
    <source>
        <dbReference type="Proteomes" id="UP000239471"/>
    </source>
</evidence>
<keyword evidence="1" id="KW-1133">Transmembrane helix</keyword>
<keyword evidence="4" id="KW-1185">Reference proteome</keyword>
<protein>
    <submittedName>
        <fullName evidence="3">2-succinyl-6-hydroxy-2, 4-cyclohexadiene-1-carboxylate synthase</fullName>
    </submittedName>
</protein>
<keyword evidence="1" id="KW-0812">Transmembrane</keyword>
<accession>A0A2T0BBH5</accession>
<name>A0A2T0BBH5_9CLOT</name>
<dbReference type="RefSeq" id="WP_106060617.1">
    <property type="nucleotide sequence ID" value="NZ_PVXQ01000034.1"/>
</dbReference>
<dbReference type="Pfam" id="PF00561">
    <property type="entry name" value="Abhydrolase_1"/>
    <property type="match status" value="1"/>
</dbReference>
<feature type="domain" description="AB hydrolase-1" evidence="2">
    <location>
        <begin position="78"/>
        <end position="191"/>
    </location>
</feature>
<organism evidence="3 4">
    <name type="scientific">Clostridium vincentii</name>
    <dbReference type="NCBI Taxonomy" id="52704"/>
    <lineage>
        <taxon>Bacteria</taxon>
        <taxon>Bacillati</taxon>
        <taxon>Bacillota</taxon>
        <taxon>Clostridia</taxon>
        <taxon>Eubacteriales</taxon>
        <taxon>Clostridiaceae</taxon>
        <taxon>Clostridium</taxon>
    </lineage>
</organism>
<comment type="caution">
    <text evidence="3">The sequence shown here is derived from an EMBL/GenBank/DDBJ whole genome shotgun (WGS) entry which is preliminary data.</text>
</comment>
<dbReference type="InterPro" id="IPR029058">
    <property type="entry name" value="AB_hydrolase_fold"/>
</dbReference>
<dbReference type="PANTHER" id="PTHR46438">
    <property type="entry name" value="ALPHA/BETA-HYDROLASES SUPERFAMILY PROTEIN"/>
    <property type="match status" value="1"/>
</dbReference>
<reference evidence="3 4" key="1">
    <citation type="submission" date="2018-03" db="EMBL/GenBank/DDBJ databases">
        <title>Genome sequence of Clostridium vincentii DSM 10228.</title>
        <authorList>
            <person name="Poehlein A."/>
            <person name="Daniel R."/>
        </authorList>
    </citation>
    <scope>NUCLEOTIDE SEQUENCE [LARGE SCALE GENOMIC DNA]</scope>
    <source>
        <strain evidence="3 4">DSM 10228</strain>
    </source>
</reference>
<dbReference type="Proteomes" id="UP000239471">
    <property type="component" value="Unassembled WGS sequence"/>
</dbReference>
<dbReference type="SUPFAM" id="SSF53474">
    <property type="entry name" value="alpha/beta-Hydrolases"/>
    <property type="match status" value="1"/>
</dbReference>
<keyword evidence="1" id="KW-0472">Membrane</keyword>
<evidence type="ECO:0000256" key="1">
    <source>
        <dbReference type="SAM" id="Phobius"/>
    </source>
</evidence>
<dbReference type="OrthoDB" id="1817159at2"/>
<evidence type="ECO:0000259" key="2">
    <source>
        <dbReference type="Pfam" id="PF00561"/>
    </source>
</evidence>
<feature type="transmembrane region" description="Helical" evidence="1">
    <location>
        <begin position="20"/>
        <end position="41"/>
    </location>
</feature>
<dbReference type="Gene3D" id="3.40.50.1820">
    <property type="entry name" value="alpha/beta hydrolase"/>
    <property type="match status" value="1"/>
</dbReference>
<dbReference type="InterPro" id="IPR000073">
    <property type="entry name" value="AB_hydrolase_1"/>
</dbReference>
<dbReference type="AlphaFoldDB" id="A0A2T0BBH5"/>
<evidence type="ECO:0000313" key="3">
    <source>
        <dbReference type="EMBL" id="PRR81192.1"/>
    </source>
</evidence>
<proteinExistence type="predicted"/>